<sequence>MFSSIIRCFQVEWLKSRHTPLLLVHVLFPVIGAGVFAGYFHISGWNDVTNVTTFLEVLSIIFPFVIGIVVGMVVELENGAGHFQLILGTFRSRTAVYIGKLLYLVVLATLATILGVSLFAVLYPVMPFSFYIKPFIMLILSVIPIYLISILVGFSLGKSVAMGMGIVGSLLSALLVTGLGDFIWKFLPWGWSVRFMDYCILKYVNEGQFYSNFPEFQLGFIFMLVFTVVLFIISLMWFQRWEGTKENE</sequence>
<feature type="transmembrane region" description="Helical" evidence="1">
    <location>
        <begin position="166"/>
        <end position="187"/>
    </location>
</feature>
<feature type="transmembrane region" description="Helical" evidence="1">
    <location>
        <begin position="135"/>
        <end position="154"/>
    </location>
</feature>
<keyword evidence="1" id="KW-1133">Transmembrane helix</keyword>
<accession>A0AAE6YT31</accession>
<dbReference type="RefSeq" id="WP_048791189.1">
    <property type="nucleotide sequence ID" value="NZ_CP050959.1"/>
</dbReference>
<dbReference type="Proteomes" id="UP000503130">
    <property type="component" value="Chromosome"/>
</dbReference>
<keyword evidence="1" id="KW-0812">Transmembrane</keyword>
<organism evidence="2 3">
    <name type="scientific">Streptococcus gallolyticus</name>
    <dbReference type="NCBI Taxonomy" id="315405"/>
    <lineage>
        <taxon>Bacteria</taxon>
        <taxon>Bacillati</taxon>
        <taxon>Bacillota</taxon>
        <taxon>Bacilli</taxon>
        <taxon>Lactobacillales</taxon>
        <taxon>Streptococcaceae</taxon>
        <taxon>Streptococcus</taxon>
    </lineage>
</organism>
<name>A0AAE6YT31_9STRE</name>
<evidence type="ECO:0000313" key="3">
    <source>
        <dbReference type="Proteomes" id="UP000503130"/>
    </source>
</evidence>
<dbReference type="EMBL" id="CP050959">
    <property type="protein sequence ID" value="QIX74368.1"/>
    <property type="molecule type" value="Genomic_DNA"/>
</dbReference>
<feature type="transmembrane region" description="Helical" evidence="1">
    <location>
        <begin position="216"/>
        <end position="238"/>
    </location>
</feature>
<dbReference type="AlphaFoldDB" id="A0AAE6YT31"/>
<feature type="transmembrane region" description="Helical" evidence="1">
    <location>
        <begin position="21"/>
        <end position="42"/>
    </location>
</feature>
<evidence type="ECO:0000256" key="1">
    <source>
        <dbReference type="SAM" id="Phobius"/>
    </source>
</evidence>
<feature type="transmembrane region" description="Helical" evidence="1">
    <location>
        <begin position="101"/>
        <end position="123"/>
    </location>
</feature>
<dbReference type="CDD" id="cd21808">
    <property type="entry name" value="ABC-2_lan_permease_MutG"/>
    <property type="match status" value="1"/>
</dbReference>
<protein>
    <submittedName>
        <fullName evidence="2">Lantibiotic immunity ABC transporter MutG family permease subunit</fullName>
    </submittedName>
</protein>
<feature type="transmembrane region" description="Helical" evidence="1">
    <location>
        <begin position="54"/>
        <end position="74"/>
    </location>
</feature>
<dbReference type="InterPro" id="IPR022294">
    <property type="entry name" value="ABC-transptr_permeasesu"/>
</dbReference>
<proteinExistence type="predicted"/>
<gene>
    <name evidence="2" type="ORF">FOB74_07930</name>
</gene>
<dbReference type="Pfam" id="PF12730">
    <property type="entry name" value="ABC2_membrane_4"/>
    <property type="match status" value="1"/>
</dbReference>
<dbReference type="GeneID" id="64018865"/>
<dbReference type="NCBIfam" id="TIGR03733">
    <property type="entry name" value="lanti_perm_MutG"/>
    <property type="match status" value="1"/>
</dbReference>
<evidence type="ECO:0000313" key="2">
    <source>
        <dbReference type="EMBL" id="QIX74368.1"/>
    </source>
</evidence>
<keyword evidence="1" id="KW-0472">Membrane</keyword>
<reference evidence="2 3" key="1">
    <citation type="submission" date="2019-09" db="EMBL/GenBank/DDBJ databases">
        <title>FDA dAtabase for Regulatory Grade micrObial Sequences (FDA-ARGOS): Supporting development and validation of Infectious Disease Dx tests.</title>
        <authorList>
            <person name="Sciortino C."/>
            <person name="Tallon L."/>
            <person name="Sadzewicz L."/>
            <person name="Vavikolanu K."/>
            <person name="Mehta A."/>
            <person name="Aluvathingal J."/>
            <person name="Nadendla S."/>
            <person name="Nandy P."/>
            <person name="Geyer C."/>
            <person name="Yan Y."/>
            <person name="Sichtig H."/>
        </authorList>
    </citation>
    <scope>NUCLEOTIDE SEQUENCE [LARGE SCALE GENOMIC DNA]</scope>
    <source>
        <strain evidence="2 3">FDAARGOS_666</strain>
    </source>
</reference>